<sequence>THIGLWKRKIEMQTALSGGGSLIDIPGVTWTLTPTATTKASRKTHASEQLAPAASNLSMRL</sequence>
<dbReference type="AlphaFoldDB" id="A0A6V7GVL8"/>
<keyword evidence="3" id="KW-1185">Reference proteome</keyword>
<feature type="non-terminal residue" evidence="2">
    <location>
        <position position="1"/>
    </location>
</feature>
<organism evidence="2 3">
    <name type="scientific">Heterotrigona itama</name>
    <dbReference type="NCBI Taxonomy" id="395501"/>
    <lineage>
        <taxon>Eukaryota</taxon>
        <taxon>Metazoa</taxon>
        <taxon>Ecdysozoa</taxon>
        <taxon>Arthropoda</taxon>
        <taxon>Hexapoda</taxon>
        <taxon>Insecta</taxon>
        <taxon>Pterygota</taxon>
        <taxon>Neoptera</taxon>
        <taxon>Endopterygota</taxon>
        <taxon>Hymenoptera</taxon>
        <taxon>Apocrita</taxon>
        <taxon>Aculeata</taxon>
        <taxon>Apoidea</taxon>
        <taxon>Anthophila</taxon>
        <taxon>Apidae</taxon>
        <taxon>Heterotrigona</taxon>
    </lineage>
</organism>
<dbReference type="EMBL" id="CAJDYZ010002246">
    <property type="protein sequence ID" value="CAD1469364.1"/>
    <property type="molecule type" value="Genomic_DNA"/>
</dbReference>
<feature type="non-terminal residue" evidence="2">
    <location>
        <position position="61"/>
    </location>
</feature>
<proteinExistence type="predicted"/>
<name>A0A6V7GVL8_9HYME</name>
<evidence type="ECO:0000313" key="3">
    <source>
        <dbReference type="Proteomes" id="UP000752696"/>
    </source>
</evidence>
<feature type="region of interest" description="Disordered" evidence="1">
    <location>
        <begin position="37"/>
        <end position="61"/>
    </location>
</feature>
<reference evidence="2" key="1">
    <citation type="submission" date="2020-07" db="EMBL/GenBank/DDBJ databases">
        <authorList>
            <person name="Nazaruddin N."/>
        </authorList>
    </citation>
    <scope>NUCLEOTIDE SEQUENCE</scope>
</reference>
<gene>
    <name evidence="2" type="ORF">MHI_LOCUS123059</name>
</gene>
<evidence type="ECO:0000313" key="2">
    <source>
        <dbReference type="EMBL" id="CAD1469364.1"/>
    </source>
</evidence>
<comment type="caution">
    <text evidence="2">The sequence shown here is derived from an EMBL/GenBank/DDBJ whole genome shotgun (WGS) entry which is preliminary data.</text>
</comment>
<accession>A0A6V7GVL8</accession>
<dbReference type="Proteomes" id="UP000752696">
    <property type="component" value="Unassembled WGS sequence"/>
</dbReference>
<protein>
    <submittedName>
        <fullName evidence="2">Uncharacterized protein</fullName>
    </submittedName>
</protein>
<evidence type="ECO:0000256" key="1">
    <source>
        <dbReference type="SAM" id="MobiDB-lite"/>
    </source>
</evidence>